<reference evidence="2 3" key="1">
    <citation type="submission" date="2016-06" db="EMBL/GenBank/DDBJ databases">
        <title>Comparative genomics of the ectomycorrhizal sister species Rhizopogon vinicolor and Rhizopogon vesiculosus (Basidiomycota: Boletales) reveals a divergence of the mating type B locus.</title>
        <authorList>
            <consortium name="DOE Joint Genome Institute"/>
            <person name="Mujic A.B."/>
            <person name="Kuo A."/>
            <person name="Tritt A."/>
            <person name="Lipzen A."/>
            <person name="Chen C."/>
            <person name="Johnson J."/>
            <person name="Sharma A."/>
            <person name="Barry K."/>
            <person name="Grigoriev I.V."/>
            <person name="Spatafora J.W."/>
        </authorList>
    </citation>
    <scope>NUCLEOTIDE SEQUENCE [LARGE SCALE GENOMIC DNA]</scope>
    <source>
        <strain evidence="2 3">AM-OR11-026</strain>
    </source>
</reference>
<gene>
    <name evidence="2" type="ORF">K503DRAFT_775821</name>
</gene>
<protein>
    <submittedName>
        <fullName evidence="2">Uncharacterized protein</fullName>
    </submittedName>
</protein>
<dbReference type="EMBL" id="KV448807">
    <property type="protein sequence ID" value="OAX33240.1"/>
    <property type="molecule type" value="Genomic_DNA"/>
</dbReference>
<feature type="transmembrane region" description="Helical" evidence="1">
    <location>
        <begin position="47"/>
        <end position="69"/>
    </location>
</feature>
<keyword evidence="3" id="KW-1185">Reference proteome</keyword>
<evidence type="ECO:0000313" key="3">
    <source>
        <dbReference type="Proteomes" id="UP000092154"/>
    </source>
</evidence>
<sequence>MCYLASHIQGIKRSRVHSTKQATHRVIYGPYVVVVNLGDEHRVLHSIHPFSTIIFGISFNSLVNIFLVARSTFSDATLQSLALYHPLFLCHPLPLSYSSFESYYPESCSSNAKAPGAGIRRMRIERIMEEEDGWEAESSEEGFG</sequence>
<organism evidence="2 3">
    <name type="scientific">Rhizopogon vinicolor AM-OR11-026</name>
    <dbReference type="NCBI Taxonomy" id="1314800"/>
    <lineage>
        <taxon>Eukaryota</taxon>
        <taxon>Fungi</taxon>
        <taxon>Dikarya</taxon>
        <taxon>Basidiomycota</taxon>
        <taxon>Agaricomycotina</taxon>
        <taxon>Agaricomycetes</taxon>
        <taxon>Agaricomycetidae</taxon>
        <taxon>Boletales</taxon>
        <taxon>Suillineae</taxon>
        <taxon>Rhizopogonaceae</taxon>
        <taxon>Rhizopogon</taxon>
    </lineage>
</organism>
<keyword evidence="1" id="KW-0812">Transmembrane</keyword>
<dbReference type="AlphaFoldDB" id="A0A1B7MKV8"/>
<dbReference type="InParanoid" id="A0A1B7MKV8"/>
<evidence type="ECO:0000313" key="2">
    <source>
        <dbReference type="EMBL" id="OAX33240.1"/>
    </source>
</evidence>
<name>A0A1B7MKV8_9AGAM</name>
<keyword evidence="1" id="KW-1133">Transmembrane helix</keyword>
<evidence type="ECO:0000256" key="1">
    <source>
        <dbReference type="SAM" id="Phobius"/>
    </source>
</evidence>
<keyword evidence="1" id="KW-0472">Membrane</keyword>
<dbReference type="Proteomes" id="UP000092154">
    <property type="component" value="Unassembled WGS sequence"/>
</dbReference>
<proteinExistence type="predicted"/>
<accession>A0A1B7MKV8</accession>